<reference evidence="3" key="1">
    <citation type="journal article" date="2014" name="Science">
        <title>Ancient hybridizations among the ancestral genomes of bread wheat.</title>
        <authorList>
            <consortium name="International Wheat Genome Sequencing Consortium,"/>
            <person name="Marcussen T."/>
            <person name="Sandve S.R."/>
            <person name="Heier L."/>
            <person name="Spannagl M."/>
            <person name="Pfeifer M."/>
            <person name="Jakobsen K.S."/>
            <person name="Wulff B.B."/>
            <person name="Steuernagel B."/>
            <person name="Mayer K.F."/>
            <person name="Olsen O.A."/>
        </authorList>
    </citation>
    <scope>NUCLEOTIDE SEQUENCE [LARGE SCALE GENOMIC DNA]</scope>
    <source>
        <strain evidence="3">cv. AL8/78</strain>
    </source>
</reference>
<dbReference type="PANTHER" id="PTHR35480:SF1">
    <property type="entry name" value="MATERNAL EFFECT EMBRYO ARREST 22"/>
    <property type="match status" value="1"/>
</dbReference>
<evidence type="ECO:0000313" key="3">
    <source>
        <dbReference type="Proteomes" id="UP000015105"/>
    </source>
</evidence>
<dbReference type="Gramene" id="AET3Gv20714300.1">
    <property type="protein sequence ID" value="AET3Gv20714300.1"/>
    <property type="gene ID" value="AET3Gv20714300"/>
</dbReference>
<reference evidence="2" key="4">
    <citation type="submission" date="2019-03" db="UniProtKB">
        <authorList>
            <consortium name="EnsemblPlants"/>
        </authorList>
    </citation>
    <scope>IDENTIFICATION</scope>
</reference>
<name>A0A453FLD4_AEGTS</name>
<proteinExistence type="predicted"/>
<accession>A0A453FLD4</accession>
<protein>
    <submittedName>
        <fullName evidence="2">Uncharacterized protein</fullName>
    </submittedName>
</protein>
<dbReference type="Proteomes" id="UP000015105">
    <property type="component" value="Chromosome 3D"/>
</dbReference>
<keyword evidence="3" id="KW-1185">Reference proteome</keyword>
<evidence type="ECO:0000313" key="2">
    <source>
        <dbReference type="EnsemblPlants" id="AET3Gv20714300.1"/>
    </source>
</evidence>
<evidence type="ECO:0000256" key="1">
    <source>
        <dbReference type="SAM" id="MobiDB-lite"/>
    </source>
</evidence>
<reference evidence="3" key="2">
    <citation type="journal article" date="2017" name="Nat. Plants">
        <title>The Aegilops tauschii genome reveals multiple impacts of transposons.</title>
        <authorList>
            <person name="Zhao G."/>
            <person name="Zou C."/>
            <person name="Li K."/>
            <person name="Wang K."/>
            <person name="Li T."/>
            <person name="Gao L."/>
            <person name="Zhang X."/>
            <person name="Wang H."/>
            <person name="Yang Z."/>
            <person name="Liu X."/>
            <person name="Jiang W."/>
            <person name="Mao L."/>
            <person name="Kong X."/>
            <person name="Jiao Y."/>
            <person name="Jia J."/>
        </authorList>
    </citation>
    <scope>NUCLEOTIDE SEQUENCE [LARGE SCALE GENOMIC DNA]</scope>
    <source>
        <strain evidence="3">cv. AL8/78</strain>
    </source>
</reference>
<reference evidence="2" key="5">
    <citation type="journal article" date="2021" name="G3 (Bethesda)">
        <title>Aegilops tauschii genome assembly Aet v5.0 features greater sequence contiguity and improved annotation.</title>
        <authorList>
            <person name="Wang L."/>
            <person name="Zhu T."/>
            <person name="Rodriguez J.C."/>
            <person name="Deal K.R."/>
            <person name="Dubcovsky J."/>
            <person name="McGuire P.E."/>
            <person name="Lux T."/>
            <person name="Spannagl M."/>
            <person name="Mayer K.F.X."/>
            <person name="Baldrich P."/>
            <person name="Meyers B.C."/>
            <person name="Huo N."/>
            <person name="Gu Y.Q."/>
            <person name="Zhou H."/>
            <person name="Devos K.M."/>
            <person name="Bennetzen J.L."/>
            <person name="Unver T."/>
            <person name="Budak H."/>
            <person name="Gulick P.J."/>
            <person name="Galiba G."/>
            <person name="Kalapos B."/>
            <person name="Nelson D.R."/>
            <person name="Li P."/>
            <person name="You F.M."/>
            <person name="Luo M.C."/>
            <person name="Dvorak J."/>
        </authorList>
    </citation>
    <scope>NUCLEOTIDE SEQUENCE [LARGE SCALE GENOMIC DNA]</scope>
    <source>
        <strain evidence="2">cv. AL8/78</strain>
    </source>
</reference>
<reference evidence="2" key="3">
    <citation type="journal article" date="2017" name="Nature">
        <title>Genome sequence of the progenitor of the wheat D genome Aegilops tauschii.</title>
        <authorList>
            <person name="Luo M.C."/>
            <person name="Gu Y.Q."/>
            <person name="Puiu D."/>
            <person name="Wang H."/>
            <person name="Twardziok S.O."/>
            <person name="Deal K.R."/>
            <person name="Huo N."/>
            <person name="Zhu T."/>
            <person name="Wang L."/>
            <person name="Wang Y."/>
            <person name="McGuire P.E."/>
            <person name="Liu S."/>
            <person name="Long H."/>
            <person name="Ramasamy R.K."/>
            <person name="Rodriguez J.C."/>
            <person name="Van S.L."/>
            <person name="Yuan L."/>
            <person name="Wang Z."/>
            <person name="Xia Z."/>
            <person name="Xiao L."/>
            <person name="Anderson O.D."/>
            <person name="Ouyang S."/>
            <person name="Liang Y."/>
            <person name="Zimin A.V."/>
            <person name="Pertea G."/>
            <person name="Qi P."/>
            <person name="Bennetzen J.L."/>
            <person name="Dai X."/>
            <person name="Dawson M.W."/>
            <person name="Muller H.G."/>
            <person name="Kugler K."/>
            <person name="Rivarola-Duarte L."/>
            <person name="Spannagl M."/>
            <person name="Mayer K.F.X."/>
            <person name="Lu F.H."/>
            <person name="Bevan M.W."/>
            <person name="Leroy P."/>
            <person name="Li P."/>
            <person name="You F.M."/>
            <person name="Sun Q."/>
            <person name="Liu Z."/>
            <person name="Lyons E."/>
            <person name="Wicker T."/>
            <person name="Salzberg S.L."/>
            <person name="Devos K.M."/>
            <person name="Dvorak J."/>
        </authorList>
    </citation>
    <scope>NUCLEOTIDE SEQUENCE [LARGE SCALE GENOMIC DNA]</scope>
    <source>
        <strain evidence="2">cv. AL8/78</strain>
    </source>
</reference>
<dbReference type="PANTHER" id="PTHR35480">
    <property type="entry name" value="MATERNAL EFFECT EMBRYO ARREST 22"/>
    <property type="match status" value="1"/>
</dbReference>
<sequence>VPDSDSHRRPSLGIGRCGSPRRAAQTLNPTLPTNHAGMAAETAENDSSQETPPLAATAGVAGGPNPCCAKLWKKYQQIEKGRAVLREAVKLLNSEIDKVRNEKSALAEGTEFSSSFMLC</sequence>
<organism evidence="2 3">
    <name type="scientific">Aegilops tauschii subsp. strangulata</name>
    <name type="common">Goatgrass</name>
    <dbReference type="NCBI Taxonomy" id="200361"/>
    <lineage>
        <taxon>Eukaryota</taxon>
        <taxon>Viridiplantae</taxon>
        <taxon>Streptophyta</taxon>
        <taxon>Embryophyta</taxon>
        <taxon>Tracheophyta</taxon>
        <taxon>Spermatophyta</taxon>
        <taxon>Magnoliopsida</taxon>
        <taxon>Liliopsida</taxon>
        <taxon>Poales</taxon>
        <taxon>Poaceae</taxon>
        <taxon>BOP clade</taxon>
        <taxon>Pooideae</taxon>
        <taxon>Triticodae</taxon>
        <taxon>Triticeae</taxon>
        <taxon>Triticinae</taxon>
        <taxon>Aegilops</taxon>
    </lineage>
</organism>
<dbReference type="AlphaFoldDB" id="A0A453FLD4"/>
<dbReference type="EnsemblPlants" id="AET3Gv20714300.1">
    <property type="protein sequence ID" value="AET3Gv20714300.1"/>
    <property type="gene ID" value="AET3Gv20714300"/>
</dbReference>
<feature type="region of interest" description="Disordered" evidence="1">
    <location>
        <begin position="1"/>
        <end position="62"/>
    </location>
</feature>